<feature type="transmembrane region" description="Helical" evidence="1">
    <location>
        <begin position="48"/>
        <end position="72"/>
    </location>
</feature>
<accession>A0A974HRM1</accession>
<name>A0A974HRM1_XENLA</name>
<keyword evidence="1" id="KW-1133">Transmembrane helix</keyword>
<organism evidence="2 3">
    <name type="scientific">Xenopus laevis</name>
    <name type="common">African clawed frog</name>
    <dbReference type="NCBI Taxonomy" id="8355"/>
    <lineage>
        <taxon>Eukaryota</taxon>
        <taxon>Metazoa</taxon>
        <taxon>Chordata</taxon>
        <taxon>Craniata</taxon>
        <taxon>Vertebrata</taxon>
        <taxon>Euteleostomi</taxon>
        <taxon>Amphibia</taxon>
        <taxon>Batrachia</taxon>
        <taxon>Anura</taxon>
        <taxon>Pipoidea</taxon>
        <taxon>Pipidae</taxon>
        <taxon>Xenopodinae</taxon>
        <taxon>Xenopus</taxon>
        <taxon>Xenopus</taxon>
    </lineage>
</organism>
<dbReference type="EMBL" id="CM004471">
    <property type="protein sequence ID" value="OCT87785.1"/>
    <property type="molecule type" value="Genomic_DNA"/>
</dbReference>
<gene>
    <name evidence="2" type="ORF">XELAEV_18021483mg</name>
</gene>
<keyword evidence="1" id="KW-0812">Transmembrane</keyword>
<reference evidence="3" key="1">
    <citation type="journal article" date="2016" name="Nature">
        <title>Genome evolution in the allotetraploid frog Xenopus laevis.</title>
        <authorList>
            <person name="Session A.M."/>
            <person name="Uno Y."/>
            <person name="Kwon T."/>
            <person name="Chapman J.A."/>
            <person name="Toyoda A."/>
            <person name="Takahashi S."/>
            <person name="Fukui A."/>
            <person name="Hikosaka A."/>
            <person name="Suzuki A."/>
            <person name="Kondo M."/>
            <person name="van Heeringen S.J."/>
            <person name="Quigley I."/>
            <person name="Heinz S."/>
            <person name="Ogino H."/>
            <person name="Ochi H."/>
            <person name="Hellsten U."/>
            <person name="Lyons J.B."/>
            <person name="Simakov O."/>
            <person name="Putnam N."/>
            <person name="Stites J."/>
            <person name="Kuroki Y."/>
            <person name="Tanaka T."/>
            <person name="Michiue T."/>
            <person name="Watanabe M."/>
            <person name="Bogdanovic O."/>
            <person name="Lister R."/>
            <person name="Georgiou G."/>
            <person name="Paranjpe S.S."/>
            <person name="van Kruijsbergen I."/>
            <person name="Shu S."/>
            <person name="Carlson J."/>
            <person name="Kinoshita T."/>
            <person name="Ohta Y."/>
            <person name="Mawaribuchi S."/>
            <person name="Jenkins J."/>
            <person name="Grimwood J."/>
            <person name="Schmutz J."/>
            <person name="Mitros T."/>
            <person name="Mozaffari S.V."/>
            <person name="Suzuki Y."/>
            <person name="Haramoto Y."/>
            <person name="Yamamoto T.S."/>
            <person name="Takagi C."/>
            <person name="Heald R."/>
            <person name="Miller K."/>
            <person name="Haudenschild C."/>
            <person name="Kitzman J."/>
            <person name="Nakayama T."/>
            <person name="Izutsu Y."/>
            <person name="Robert J."/>
            <person name="Fortriede J."/>
            <person name="Burns K."/>
            <person name="Lotay V."/>
            <person name="Karimi K."/>
            <person name="Yasuoka Y."/>
            <person name="Dichmann D.S."/>
            <person name="Flajnik M.F."/>
            <person name="Houston D.W."/>
            <person name="Shendure J."/>
            <person name="DuPasquier L."/>
            <person name="Vize P.D."/>
            <person name="Zorn A.M."/>
            <person name="Ito M."/>
            <person name="Marcotte E.M."/>
            <person name="Wallingford J.B."/>
            <person name="Ito Y."/>
            <person name="Asashima M."/>
            <person name="Ueno N."/>
            <person name="Matsuda Y."/>
            <person name="Veenstra G.J."/>
            <person name="Fujiyama A."/>
            <person name="Harland R.M."/>
            <person name="Taira M."/>
            <person name="Rokhsar D.S."/>
        </authorList>
    </citation>
    <scope>NUCLEOTIDE SEQUENCE [LARGE SCALE GENOMIC DNA]</scope>
    <source>
        <strain evidence="3">J</strain>
    </source>
</reference>
<dbReference type="AlphaFoldDB" id="A0A974HRM1"/>
<sequence length="121" mass="13990">MYMKVKIASFTEVKLATAVCVCKVCRSSLLHSFISCFLRHHFWFRTDYALFRNVIEFMMACTSVALDAFHVASKYSTVALCIKYFLLIWLLSSALGFCFQLTSTCTMCFVRLQVPSYHEHI</sequence>
<protein>
    <submittedName>
        <fullName evidence="2">Uncharacterized protein</fullName>
    </submittedName>
</protein>
<evidence type="ECO:0000313" key="2">
    <source>
        <dbReference type="EMBL" id="OCT87785.1"/>
    </source>
</evidence>
<keyword evidence="1" id="KW-0472">Membrane</keyword>
<feature type="transmembrane region" description="Helical" evidence="1">
    <location>
        <begin position="84"/>
        <end position="102"/>
    </location>
</feature>
<proteinExistence type="predicted"/>
<evidence type="ECO:0000313" key="3">
    <source>
        <dbReference type="Proteomes" id="UP000694892"/>
    </source>
</evidence>
<evidence type="ECO:0000256" key="1">
    <source>
        <dbReference type="SAM" id="Phobius"/>
    </source>
</evidence>
<dbReference type="Proteomes" id="UP000694892">
    <property type="component" value="Chromosome 3S"/>
</dbReference>